<dbReference type="SMART" id="SM01034">
    <property type="entry name" value="BLUF"/>
    <property type="match status" value="1"/>
</dbReference>
<reference evidence="2 3" key="1">
    <citation type="submission" date="2018-03" db="EMBL/GenBank/DDBJ databases">
        <title>Genome sequencing of Simplicispira sp.</title>
        <authorList>
            <person name="Kim S.-J."/>
            <person name="Heo J."/>
            <person name="Kwon S.-W."/>
        </authorList>
    </citation>
    <scope>NUCLEOTIDE SEQUENCE [LARGE SCALE GENOMIC DNA]</scope>
    <source>
        <strain evidence="2 3">SC1-8</strain>
    </source>
</reference>
<keyword evidence="3" id="KW-1185">Reference proteome</keyword>
<feature type="domain" description="BLUF" evidence="1">
    <location>
        <begin position="6"/>
        <end position="97"/>
    </location>
</feature>
<dbReference type="InterPro" id="IPR007024">
    <property type="entry name" value="BLUF_domain"/>
</dbReference>
<evidence type="ECO:0000313" key="3">
    <source>
        <dbReference type="Proteomes" id="UP000239326"/>
    </source>
</evidence>
<dbReference type="RefSeq" id="WP_106446663.1">
    <property type="nucleotide sequence ID" value="NZ_CP027669.1"/>
</dbReference>
<evidence type="ECO:0000313" key="2">
    <source>
        <dbReference type="EMBL" id="AVO41686.1"/>
    </source>
</evidence>
<dbReference type="PROSITE" id="PS50925">
    <property type="entry name" value="BLUF"/>
    <property type="match status" value="1"/>
</dbReference>
<dbReference type="OrthoDB" id="8586885at2"/>
<evidence type="ECO:0000259" key="1">
    <source>
        <dbReference type="PROSITE" id="PS50925"/>
    </source>
</evidence>
<dbReference type="AlphaFoldDB" id="A0A2S0N0N5"/>
<organism evidence="2 3">
    <name type="scientific">Simplicispira suum</name>
    <dbReference type="NCBI Taxonomy" id="2109915"/>
    <lineage>
        <taxon>Bacteria</taxon>
        <taxon>Pseudomonadati</taxon>
        <taxon>Pseudomonadota</taxon>
        <taxon>Betaproteobacteria</taxon>
        <taxon>Burkholderiales</taxon>
        <taxon>Comamonadaceae</taxon>
        <taxon>Simplicispira</taxon>
    </lineage>
</organism>
<dbReference type="GO" id="GO:0071949">
    <property type="term" value="F:FAD binding"/>
    <property type="evidence" value="ECO:0007669"/>
    <property type="project" value="InterPro"/>
</dbReference>
<proteinExistence type="predicted"/>
<dbReference type="Proteomes" id="UP000239326">
    <property type="component" value="Chromosome"/>
</dbReference>
<gene>
    <name evidence="2" type="ORF">C6571_10685</name>
</gene>
<dbReference type="GO" id="GO:0009882">
    <property type="term" value="F:blue light photoreceptor activity"/>
    <property type="evidence" value="ECO:0007669"/>
    <property type="project" value="InterPro"/>
</dbReference>
<dbReference type="InterPro" id="IPR036046">
    <property type="entry name" value="Acylphosphatase-like_dom_sf"/>
</dbReference>
<dbReference type="SUPFAM" id="SSF54975">
    <property type="entry name" value="Acylphosphatase/BLUF domain-like"/>
    <property type="match status" value="1"/>
</dbReference>
<name>A0A2S0N0N5_9BURK</name>
<dbReference type="Gene3D" id="3.30.70.100">
    <property type="match status" value="1"/>
</dbReference>
<dbReference type="KEGG" id="simp:C6571_10685"/>
<accession>A0A2S0N0N5</accession>
<dbReference type="EMBL" id="CP027669">
    <property type="protein sequence ID" value="AVO41686.1"/>
    <property type="molecule type" value="Genomic_DNA"/>
</dbReference>
<sequence>MSQSLLYQVLYVSTLSPEQPLSIVADIAHRARASNAERGITALLAFDGQRFCQMLEGERKPVLSLTERIRNDARHTGVEVLYHGPLQARRFGDFQLAFTSGEEETSFEQLEALDGSAALAAFERLRLALPG</sequence>
<dbReference type="Pfam" id="PF04940">
    <property type="entry name" value="BLUF"/>
    <property type="match status" value="1"/>
</dbReference>
<protein>
    <submittedName>
        <fullName evidence="2">Blue light sensor protein</fullName>
    </submittedName>
</protein>